<evidence type="ECO:0000313" key="1">
    <source>
        <dbReference type="EMBL" id="UTF55724.1"/>
    </source>
</evidence>
<dbReference type="KEGG" id="sawl:NGM29_18700"/>
<keyword evidence="1" id="KW-0614">Plasmid</keyword>
<dbReference type="AlphaFoldDB" id="A0A9E7NC42"/>
<dbReference type="Proteomes" id="UP001056855">
    <property type="component" value="Plasmid unnamed1"/>
</dbReference>
<accession>A0A9E7NC42</accession>
<sequence>MSPANTNSGPGPKPKVVRVIKRYELENAGDWLEDQWIRREDRVSLRDLETAFNQRILEAALADVSVEPLTEDVSRAYELLTGKIGTSGEQTQLKRRLERAGLDVDAVCDDFVTYQAIRSYLTNVRGVNPPEKTDSDLRETAAETIAQLRERTAVVTTSKIEQLERNAQLDVGDVRTRVDVRVFCETCGRQYDIDELLEIGGCDCS</sequence>
<reference evidence="1" key="1">
    <citation type="submission" date="2022-06" db="EMBL/GenBank/DDBJ databases">
        <title>Diverse halophilic archaea isolated from saline environments.</title>
        <authorList>
            <person name="Cui H.-L."/>
        </authorList>
    </citation>
    <scope>NUCLEOTIDE SEQUENCE</scope>
    <source>
        <strain evidence="1">WLHS1</strain>
        <plasmid evidence="1">unnamed1</plasmid>
    </source>
</reference>
<protein>
    <submittedName>
        <fullName evidence="1">Uncharacterized protein</fullName>
    </submittedName>
</protein>
<dbReference type="Pfam" id="PF21811">
    <property type="entry name" value="RdfA"/>
    <property type="match status" value="1"/>
</dbReference>
<organism evidence="1 2">
    <name type="scientific">Natronosalvus rutilus</name>
    <dbReference type="NCBI Taxonomy" id="2953753"/>
    <lineage>
        <taxon>Archaea</taxon>
        <taxon>Methanobacteriati</taxon>
        <taxon>Methanobacteriota</taxon>
        <taxon>Stenosarchaea group</taxon>
        <taxon>Halobacteria</taxon>
        <taxon>Halobacteriales</taxon>
        <taxon>Natrialbaceae</taxon>
        <taxon>Natronosalvus</taxon>
    </lineage>
</organism>
<dbReference type="RefSeq" id="WP_254161044.1">
    <property type="nucleotide sequence ID" value="NZ_CP100356.1"/>
</dbReference>
<keyword evidence="2" id="KW-1185">Reference proteome</keyword>
<name>A0A9E7NC42_9EURY</name>
<gene>
    <name evidence="1" type="ORF">NGM29_18700</name>
</gene>
<proteinExistence type="predicted"/>
<dbReference type="InterPro" id="IPR048925">
    <property type="entry name" value="RdfA"/>
</dbReference>
<dbReference type="EMBL" id="CP100356">
    <property type="protein sequence ID" value="UTF55724.1"/>
    <property type="molecule type" value="Genomic_DNA"/>
</dbReference>
<geneLocation type="plasmid" evidence="1 2">
    <name>unnamed1</name>
</geneLocation>
<dbReference type="GeneID" id="73292120"/>
<evidence type="ECO:0000313" key="2">
    <source>
        <dbReference type="Proteomes" id="UP001056855"/>
    </source>
</evidence>